<keyword evidence="2" id="KW-1185">Reference proteome</keyword>
<accession>A0ABU1NBX9</accession>
<name>A0ABU1NBX9_9BURK</name>
<proteinExistence type="predicted"/>
<organism evidence="1 2">
    <name type="scientific">Variovorax soli</name>
    <dbReference type="NCBI Taxonomy" id="376815"/>
    <lineage>
        <taxon>Bacteria</taxon>
        <taxon>Pseudomonadati</taxon>
        <taxon>Pseudomonadota</taxon>
        <taxon>Betaproteobacteria</taxon>
        <taxon>Burkholderiales</taxon>
        <taxon>Comamonadaceae</taxon>
        <taxon>Variovorax</taxon>
    </lineage>
</organism>
<dbReference type="Proteomes" id="UP001184230">
    <property type="component" value="Unassembled WGS sequence"/>
</dbReference>
<evidence type="ECO:0000313" key="2">
    <source>
        <dbReference type="Proteomes" id="UP001184230"/>
    </source>
</evidence>
<dbReference type="EMBL" id="JAVDRF010000002">
    <property type="protein sequence ID" value="MDR6535381.1"/>
    <property type="molecule type" value="Genomic_DNA"/>
</dbReference>
<protein>
    <submittedName>
        <fullName evidence="1">Uncharacterized protein</fullName>
    </submittedName>
</protein>
<comment type="caution">
    <text evidence="1">The sequence shown here is derived from an EMBL/GenBank/DDBJ whole genome shotgun (WGS) entry which is preliminary data.</text>
</comment>
<sequence>MPSFFKFAARCRAPFSARSCIEARPTPPCKPPRPPLLVLRGVSQQGTIRAHAAKVIAVTALHFGTQGR</sequence>
<reference evidence="1 2" key="1">
    <citation type="submission" date="2023-07" db="EMBL/GenBank/DDBJ databases">
        <title>Sorghum-associated microbial communities from plants grown in Nebraska, USA.</title>
        <authorList>
            <person name="Schachtman D."/>
        </authorList>
    </citation>
    <scope>NUCLEOTIDE SEQUENCE [LARGE SCALE GENOMIC DNA]</scope>
    <source>
        <strain evidence="1 2">DS1781</strain>
    </source>
</reference>
<gene>
    <name evidence="1" type="ORF">J2739_001141</name>
</gene>
<evidence type="ECO:0000313" key="1">
    <source>
        <dbReference type="EMBL" id="MDR6535381.1"/>
    </source>
</evidence>